<dbReference type="CDD" id="cd13880">
    <property type="entry name" value="CuRO_2_MaLCC_like"/>
    <property type="match status" value="1"/>
</dbReference>
<evidence type="ECO:0000256" key="2">
    <source>
        <dbReference type="ARBA" id="ARBA00001935"/>
    </source>
</evidence>
<dbReference type="PANTHER" id="PTHR11709">
    <property type="entry name" value="MULTI-COPPER OXIDASE"/>
    <property type="match status" value="1"/>
</dbReference>
<dbReference type="Pfam" id="PF00394">
    <property type="entry name" value="Cu-oxidase"/>
    <property type="match status" value="1"/>
</dbReference>
<evidence type="ECO:0000313" key="17">
    <source>
        <dbReference type="EMBL" id="OOF90727.1"/>
    </source>
</evidence>
<keyword evidence="11" id="KW-0325">Glycoprotein</keyword>
<dbReference type="InterPro" id="IPR011706">
    <property type="entry name" value="Cu-oxidase_C"/>
</dbReference>
<organism evidence="17 18">
    <name type="scientific">Aspergillus carbonarius (strain ITEM 5010)</name>
    <dbReference type="NCBI Taxonomy" id="602072"/>
    <lineage>
        <taxon>Eukaryota</taxon>
        <taxon>Fungi</taxon>
        <taxon>Dikarya</taxon>
        <taxon>Ascomycota</taxon>
        <taxon>Pezizomycotina</taxon>
        <taxon>Eurotiomycetes</taxon>
        <taxon>Eurotiomycetidae</taxon>
        <taxon>Eurotiales</taxon>
        <taxon>Aspergillaceae</taxon>
        <taxon>Aspergillus</taxon>
        <taxon>Aspergillus subgen. Circumdati</taxon>
    </lineage>
</organism>
<evidence type="ECO:0000256" key="1">
    <source>
        <dbReference type="ARBA" id="ARBA00000349"/>
    </source>
</evidence>
<dbReference type="STRING" id="602072.A0A1R3R8B9"/>
<protein>
    <recommendedName>
        <fullName evidence="4">laccase</fullName>
        <ecNumber evidence="4">1.10.3.2</ecNumber>
    </recommendedName>
</protein>
<evidence type="ECO:0000259" key="14">
    <source>
        <dbReference type="Pfam" id="PF00394"/>
    </source>
</evidence>
<evidence type="ECO:0000256" key="5">
    <source>
        <dbReference type="ARBA" id="ARBA00022723"/>
    </source>
</evidence>
<keyword evidence="10" id="KW-1015">Disulfide bond</keyword>
<dbReference type="GO" id="GO:0052716">
    <property type="term" value="F:hydroquinone:oxygen oxidoreductase activity"/>
    <property type="evidence" value="ECO:0007669"/>
    <property type="project" value="UniProtKB-EC"/>
</dbReference>
<evidence type="ECO:0000256" key="13">
    <source>
        <dbReference type="SAM" id="SignalP"/>
    </source>
</evidence>
<dbReference type="InterPro" id="IPR001117">
    <property type="entry name" value="Cu-oxidase_2nd"/>
</dbReference>
<comment type="catalytic activity">
    <reaction evidence="1">
        <text>4 hydroquinone + O2 = 4 benzosemiquinone + 2 H2O</text>
        <dbReference type="Rhea" id="RHEA:11276"/>
        <dbReference type="ChEBI" id="CHEBI:15377"/>
        <dbReference type="ChEBI" id="CHEBI:15379"/>
        <dbReference type="ChEBI" id="CHEBI:17594"/>
        <dbReference type="ChEBI" id="CHEBI:17977"/>
        <dbReference type="EC" id="1.10.3.2"/>
    </reaction>
</comment>
<proteinExistence type="inferred from homology"/>
<keyword evidence="18" id="KW-1185">Reference proteome</keyword>
<evidence type="ECO:0000256" key="10">
    <source>
        <dbReference type="ARBA" id="ARBA00023157"/>
    </source>
</evidence>
<name>A0A1R3R8B9_ASPC5</name>
<dbReference type="FunFam" id="2.60.40.420:FF:000046">
    <property type="entry name" value="Multicopper oxidase"/>
    <property type="match status" value="1"/>
</dbReference>
<evidence type="ECO:0000256" key="6">
    <source>
        <dbReference type="ARBA" id="ARBA00022729"/>
    </source>
</evidence>
<reference evidence="18" key="1">
    <citation type="journal article" date="2017" name="Genome Biol.">
        <title>Comparative genomics reveals high biological diversity and specific adaptations in the industrially and medically important fungal genus Aspergillus.</title>
        <authorList>
            <person name="de Vries R.P."/>
            <person name="Riley R."/>
            <person name="Wiebenga A."/>
            <person name="Aguilar-Osorio G."/>
            <person name="Amillis S."/>
            <person name="Uchima C.A."/>
            <person name="Anderluh G."/>
            <person name="Asadollahi M."/>
            <person name="Askin M."/>
            <person name="Barry K."/>
            <person name="Battaglia E."/>
            <person name="Bayram O."/>
            <person name="Benocci T."/>
            <person name="Braus-Stromeyer S.A."/>
            <person name="Caldana C."/>
            <person name="Canovas D."/>
            <person name="Cerqueira G.C."/>
            <person name="Chen F."/>
            <person name="Chen W."/>
            <person name="Choi C."/>
            <person name="Clum A."/>
            <person name="Dos Santos R.A."/>
            <person name="Damasio A.R."/>
            <person name="Diallinas G."/>
            <person name="Emri T."/>
            <person name="Fekete E."/>
            <person name="Flipphi M."/>
            <person name="Freyberg S."/>
            <person name="Gallo A."/>
            <person name="Gournas C."/>
            <person name="Habgood R."/>
            <person name="Hainaut M."/>
            <person name="Harispe M.L."/>
            <person name="Henrissat B."/>
            <person name="Hilden K.S."/>
            <person name="Hope R."/>
            <person name="Hossain A."/>
            <person name="Karabika E."/>
            <person name="Karaffa L."/>
            <person name="Karanyi Z."/>
            <person name="Krasevec N."/>
            <person name="Kuo A."/>
            <person name="Kusch H."/>
            <person name="LaButti K."/>
            <person name="Lagendijk E.L."/>
            <person name="Lapidus A."/>
            <person name="Levasseur A."/>
            <person name="Lindquist E."/>
            <person name="Lipzen A."/>
            <person name="Logrieco A.F."/>
            <person name="MacCabe A."/>
            <person name="Maekelae M.R."/>
            <person name="Malavazi I."/>
            <person name="Melin P."/>
            <person name="Meyer V."/>
            <person name="Mielnichuk N."/>
            <person name="Miskei M."/>
            <person name="Molnar A.P."/>
            <person name="Mule G."/>
            <person name="Ngan C.Y."/>
            <person name="Orejas M."/>
            <person name="Orosz E."/>
            <person name="Ouedraogo J.P."/>
            <person name="Overkamp K.M."/>
            <person name="Park H.-S."/>
            <person name="Perrone G."/>
            <person name="Piumi F."/>
            <person name="Punt P.J."/>
            <person name="Ram A.F."/>
            <person name="Ramon A."/>
            <person name="Rauscher S."/>
            <person name="Record E."/>
            <person name="Riano-Pachon D.M."/>
            <person name="Robert V."/>
            <person name="Roehrig J."/>
            <person name="Ruller R."/>
            <person name="Salamov A."/>
            <person name="Salih N.S."/>
            <person name="Samson R.A."/>
            <person name="Sandor E."/>
            <person name="Sanguinetti M."/>
            <person name="Schuetze T."/>
            <person name="Sepcic K."/>
            <person name="Shelest E."/>
            <person name="Sherlock G."/>
            <person name="Sophianopoulou V."/>
            <person name="Squina F.M."/>
            <person name="Sun H."/>
            <person name="Susca A."/>
            <person name="Todd R.B."/>
            <person name="Tsang A."/>
            <person name="Unkles S.E."/>
            <person name="van de Wiele N."/>
            <person name="van Rossen-Uffink D."/>
            <person name="Oliveira J.V."/>
            <person name="Vesth T.C."/>
            <person name="Visser J."/>
            <person name="Yu J.-H."/>
            <person name="Zhou M."/>
            <person name="Andersen M.R."/>
            <person name="Archer D.B."/>
            <person name="Baker S.E."/>
            <person name="Benoit I."/>
            <person name="Brakhage A.A."/>
            <person name="Braus G.H."/>
            <person name="Fischer R."/>
            <person name="Frisvad J.C."/>
            <person name="Goldman G.H."/>
            <person name="Houbraken J."/>
            <person name="Oakley B."/>
            <person name="Pocsi I."/>
            <person name="Scazzocchio C."/>
            <person name="Seiboth B."/>
            <person name="vanKuyk P.A."/>
            <person name="Wortman J."/>
            <person name="Dyer P.S."/>
            <person name="Grigoriev I.V."/>
        </authorList>
    </citation>
    <scope>NUCLEOTIDE SEQUENCE [LARGE SCALE GENOMIC DNA]</scope>
    <source>
        <strain evidence="18">ITEM 5010</strain>
    </source>
</reference>
<dbReference type="GO" id="GO:0046274">
    <property type="term" value="P:lignin catabolic process"/>
    <property type="evidence" value="ECO:0007669"/>
    <property type="project" value="UniProtKB-KW"/>
</dbReference>
<dbReference type="VEuPathDB" id="FungiDB:ASPCADRAFT_135012"/>
<dbReference type="EC" id="1.10.3.2" evidence="4"/>
<evidence type="ECO:0000256" key="3">
    <source>
        <dbReference type="ARBA" id="ARBA00010609"/>
    </source>
</evidence>
<comment type="cofactor">
    <cofactor evidence="2">
        <name>Cu cation</name>
        <dbReference type="ChEBI" id="CHEBI:23378"/>
    </cofactor>
</comment>
<feature type="chain" id="PRO_5013294729" description="laccase" evidence="13">
    <location>
        <begin position="18"/>
        <end position="577"/>
    </location>
</feature>
<dbReference type="OrthoDB" id="2121828at2759"/>
<feature type="signal peptide" evidence="13">
    <location>
        <begin position="1"/>
        <end position="17"/>
    </location>
</feature>
<dbReference type="Pfam" id="PF07732">
    <property type="entry name" value="Cu-oxidase_3"/>
    <property type="match status" value="1"/>
</dbReference>
<evidence type="ECO:0000256" key="9">
    <source>
        <dbReference type="ARBA" id="ARBA00023008"/>
    </source>
</evidence>
<dbReference type="FunFam" id="2.60.40.420:FF:000021">
    <property type="entry name" value="Extracellular dihydrogeodin oxidase/laccase"/>
    <property type="match status" value="1"/>
</dbReference>
<dbReference type="CDD" id="cd13854">
    <property type="entry name" value="CuRO_1_MaLCC_like"/>
    <property type="match status" value="1"/>
</dbReference>
<dbReference type="InterPro" id="IPR011707">
    <property type="entry name" value="Cu-oxidase-like_N"/>
</dbReference>
<evidence type="ECO:0000313" key="18">
    <source>
        <dbReference type="Proteomes" id="UP000188318"/>
    </source>
</evidence>
<dbReference type="EMBL" id="KV907515">
    <property type="protein sequence ID" value="OOF90727.1"/>
    <property type="molecule type" value="Genomic_DNA"/>
</dbReference>
<feature type="domain" description="Plastocyanin-like" evidence="15">
    <location>
        <begin position="422"/>
        <end position="544"/>
    </location>
</feature>
<keyword evidence="5" id="KW-0479">Metal-binding</keyword>
<dbReference type="Gene3D" id="2.60.40.420">
    <property type="entry name" value="Cupredoxins - blue copper proteins"/>
    <property type="match status" value="3"/>
</dbReference>
<dbReference type="FunFam" id="2.60.40.420:FF:000038">
    <property type="entry name" value="Extracellular dihydrogeodin oxidase/laccase"/>
    <property type="match status" value="1"/>
</dbReference>
<dbReference type="CDD" id="cd13901">
    <property type="entry name" value="CuRO_3_MaLCC_like"/>
    <property type="match status" value="1"/>
</dbReference>
<dbReference type="GO" id="GO:0005507">
    <property type="term" value="F:copper ion binding"/>
    <property type="evidence" value="ECO:0007669"/>
    <property type="project" value="InterPro"/>
</dbReference>
<accession>A0A1R3R8B9</accession>
<comment type="similarity">
    <text evidence="3">Belongs to the multicopper oxidase family.</text>
</comment>
<evidence type="ECO:0000256" key="12">
    <source>
        <dbReference type="ARBA" id="ARBA00023185"/>
    </source>
</evidence>
<evidence type="ECO:0000256" key="7">
    <source>
        <dbReference type="ARBA" id="ARBA00022737"/>
    </source>
</evidence>
<dbReference type="OMA" id="CNTRAIP"/>
<keyword evidence="8" id="KW-0560">Oxidoreductase</keyword>
<gene>
    <name evidence="17" type="ORF">ASPCADRAFT_135012</name>
</gene>
<dbReference type="PANTHER" id="PTHR11709:SF502">
    <property type="entry name" value="MULTICOPPER OXIDASE"/>
    <property type="match status" value="1"/>
</dbReference>
<dbReference type="Proteomes" id="UP000188318">
    <property type="component" value="Unassembled WGS sequence"/>
</dbReference>
<keyword evidence="7" id="KW-0677">Repeat</keyword>
<evidence type="ECO:0000259" key="15">
    <source>
        <dbReference type="Pfam" id="PF07731"/>
    </source>
</evidence>
<dbReference type="InterPro" id="IPR008972">
    <property type="entry name" value="Cupredoxin"/>
</dbReference>
<dbReference type="SUPFAM" id="SSF49503">
    <property type="entry name" value="Cupredoxins"/>
    <property type="match status" value="3"/>
</dbReference>
<dbReference type="InterPro" id="IPR045087">
    <property type="entry name" value="Cu-oxidase_fam"/>
</dbReference>
<keyword evidence="6 13" id="KW-0732">Signal</keyword>
<evidence type="ECO:0000256" key="4">
    <source>
        <dbReference type="ARBA" id="ARBA00012297"/>
    </source>
</evidence>
<keyword evidence="12" id="KW-0439">Lignin degradation</keyword>
<keyword evidence="9" id="KW-0186">Copper</keyword>
<evidence type="ECO:0000256" key="11">
    <source>
        <dbReference type="ARBA" id="ARBA00023180"/>
    </source>
</evidence>
<evidence type="ECO:0000256" key="8">
    <source>
        <dbReference type="ARBA" id="ARBA00023002"/>
    </source>
</evidence>
<feature type="domain" description="Plastocyanin-like" evidence="16">
    <location>
        <begin position="66"/>
        <end position="180"/>
    </location>
</feature>
<feature type="domain" description="Plastocyanin-like" evidence="14">
    <location>
        <begin position="221"/>
        <end position="354"/>
    </location>
</feature>
<dbReference type="AlphaFoldDB" id="A0A1R3R8B9"/>
<evidence type="ECO:0000259" key="16">
    <source>
        <dbReference type="Pfam" id="PF07732"/>
    </source>
</evidence>
<dbReference type="Pfam" id="PF07731">
    <property type="entry name" value="Cu-oxidase_2"/>
    <property type="match status" value="1"/>
</dbReference>
<sequence>MRLSFPLILSSLSCVLGASSPNISQPVGCVNSPTSRACWRDGYNLSTNYYEEVPDTGVVREYWFNVENTTAAPDGVELPVQLINGSFPGPTIIADWGDTVVVHVTNSLQTNGTGLHFHGIRQNWTDQMDGVPSITQCPIAPGQSYTYKWRAVEYGSGWYHSHFYVQAWDGVFGGIVINGPATANYDVDLGHLFLNDWYHVWPYSSPNSIWREPLELTRQKTADELVLQASTNGPPTPPNGLINGTNTYGSFGSRFETTFDAGTKYRIRLVNAAADNHFRFMIDNHTMEVIAADFVPIHPYNTTQLSIGMGQRYDIIVTGKERTSGNFWLRAIPQEACSETDALNNIKGIIRYDNSSTADPTTSAYSYTDSCADEAATNLVPYLAINASDRYAYSTEEEVAVQVTDNALLWTMNKTSFHTAWDYPTLMQVADNNQTWSAKERVIHLPYPDKWVYMAVHSPFAQDHPMHLHGHDFWILASGYGNFDPSQTDGLTLVNAPRRDVAMMPASGYLVIALKTTNPGAWLMHCHIAWHTSEGFAVQLLERASEITYDYETLNSTCASWTSYVAAQDVTQHDSGV</sequence>